<dbReference type="AlphaFoldDB" id="A0A916R2A6"/>
<comment type="caution">
    <text evidence="2">The sequence shown here is derived from an EMBL/GenBank/DDBJ whole genome shotgun (WGS) entry which is preliminary data.</text>
</comment>
<dbReference type="Proteomes" id="UP000628017">
    <property type="component" value="Unassembled WGS sequence"/>
</dbReference>
<protein>
    <submittedName>
        <fullName evidence="2">Uncharacterized protein</fullName>
    </submittedName>
</protein>
<evidence type="ECO:0000313" key="3">
    <source>
        <dbReference type="Proteomes" id="UP000628017"/>
    </source>
</evidence>
<sequence length="138" mass="15281">MFKIRQTAPTFFAALLVATTAFANEPQERTDTTALWFESWGSLSNATLVVSGPDGFITNIVAEKGTPRFYLRDAAPVTDGVYRYELTAATTEKIKLRNQLNNGRGENQKDEIAKPFQMGGSFVVSRGVITKQEDIVEE</sequence>
<feature type="chain" id="PRO_5036873455" evidence="1">
    <location>
        <begin position="24"/>
        <end position="138"/>
    </location>
</feature>
<dbReference type="RefSeq" id="WP_188678041.1">
    <property type="nucleotide sequence ID" value="NZ_BMKA01000006.1"/>
</dbReference>
<feature type="signal peptide" evidence="1">
    <location>
        <begin position="1"/>
        <end position="23"/>
    </location>
</feature>
<reference evidence="2" key="1">
    <citation type="journal article" date="2014" name="Int. J. Syst. Evol. Microbiol.">
        <title>Complete genome sequence of Corynebacterium casei LMG S-19264T (=DSM 44701T), isolated from a smear-ripened cheese.</title>
        <authorList>
            <consortium name="US DOE Joint Genome Institute (JGI-PGF)"/>
            <person name="Walter F."/>
            <person name="Albersmeier A."/>
            <person name="Kalinowski J."/>
            <person name="Ruckert C."/>
        </authorList>
    </citation>
    <scope>NUCLEOTIDE SEQUENCE</scope>
    <source>
        <strain evidence="2">CGMCC 1.15880</strain>
    </source>
</reference>
<proteinExistence type="predicted"/>
<keyword evidence="3" id="KW-1185">Reference proteome</keyword>
<accession>A0A916R2A6</accession>
<evidence type="ECO:0000313" key="2">
    <source>
        <dbReference type="EMBL" id="GGA29479.1"/>
    </source>
</evidence>
<reference evidence="2" key="2">
    <citation type="submission" date="2020-09" db="EMBL/GenBank/DDBJ databases">
        <authorList>
            <person name="Sun Q."/>
            <person name="Zhou Y."/>
        </authorList>
    </citation>
    <scope>NUCLEOTIDE SEQUENCE</scope>
    <source>
        <strain evidence="2">CGMCC 1.15880</strain>
    </source>
</reference>
<keyword evidence="1" id="KW-0732">Signal</keyword>
<organism evidence="2 3">
    <name type="scientific">Neptunicoccus cionae</name>
    <dbReference type="NCBI Taxonomy" id="2035344"/>
    <lineage>
        <taxon>Bacteria</taxon>
        <taxon>Pseudomonadati</taxon>
        <taxon>Pseudomonadota</taxon>
        <taxon>Alphaproteobacteria</taxon>
        <taxon>Rhodobacterales</taxon>
        <taxon>Paracoccaceae</taxon>
        <taxon>Neptunicoccus</taxon>
    </lineage>
</organism>
<evidence type="ECO:0000256" key="1">
    <source>
        <dbReference type="SAM" id="SignalP"/>
    </source>
</evidence>
<name>A0A916R2A6_9RHOB</name>
<dbReference type="EMBL" id="BMKA01000006">
    <property type="protein sequence ID" value="GGA29479.1"/>
    <property type="molecule type" value="Genomic_DNA"/>
</dbReference>
<gene>
    <name evidence="2" type="ORF">GCM10011498_33330</name>
</gene>